<dbReference type="PROSITE" id="PS50011">
    <property type="entry name" value="PROTEIN_KINASE_DOM"/>
    <property type="match status" value="1"/>
</dbReference>
<feature type="region of interest" description="Disordered" evidence="1">
    <location>
        <begin position="14"/>
        <end position="51"/>
    </location>
</feature>
<dbReference type="InterPro" id="IPR011009">
    <property type="entry name" value="Kinase-like_dom_sf"/>
</dbReference>
<dbReference type="AlphaFoldDB" id="A0A835SKE8"/>
<gene>
    <name evidence="3" type="ORF">HXX76_012932</name>
</gene>
<dbReference type="SUPFAM" id="SSF56112">
    <property type="entry name" value="Protein kinase-like (PK-like)"/>
    <property type="match status" value="1"/>
</dbReference>
<dbReference type="EMBL" id="JAEHOC010000046">
    <property type="protein sequence ID" value="KAG2426617.1"/>
    <property type="molecule type" value="Genomic_DNA"/>
</dbReference>
<dbReference type="PANTHER" id="PTHR24361">
    <property type="entry name" value="MITOGEN-ACTIVATED KINASE KINASE KINASE"/>
    <property type="match status" value="1"/>
</dbReference>
<comment type="caution">
    <text evidence="3">The sequence shown here is derived from an EMBL/GenBank/DDBJ whole genome shotgun (WGS) entry which is preliminary data.</text>
</comment>
<evidence type="ECO:0000313" key="4">
    <source>
        <dbReference type="Proteomes" id="UP000650467"/>
    </source>
</evidence>
<sequence length="389" mass="40722">MDSVEAVEVITFSHGAPALDKEASSSDAISSCSSDKGADEDSDGVADDWEDSADAMAAAEAVLCPPATQPVEPQTGDLQNSNTTTWTMPAAPVPAGISAEEKAAVEQYLRDHGLTHHQYKKSLACGAFGRADLVTVECPGGAQVQAVLKCLLRRDDGMPLAAALRSEVQALAAGAGCPNIDRAKDARLYGRLKAATQGKTVDDELVQPLMSYDLLHDFIRDALTGLNQLHMNGFCHGDIKPCNIFRVPDPHARSVWRWVLGDLGGAAQAVGEHGRAVGGAGQAVPEDSLVPGVGGSQGWCSLEVRSALLGGTPAYPLTLKSDMASLGLVIADILGMRYTCEHQAFLQGSAQLPAHAPPGLARLVRQMVAVVPADRPSPAAALQDPWLQA</sequence>
<feature type="region of interest" description="Disordered" evidence="1">
    <location>
        <begin position="67"/>
        <end position="87"/>
    </location>
</feature>
<feature type="compositionally biased region" description="Low complexity" evidence="1">
    <location>
        <begin position="25"/>
        <end position="35"/>
    </location>
</feature>
<evidence type="ECO:0000259" key="2">
    <source>
        <dbReference type="PROSITE" id="PS50011"/>
    </source>
</evidence>
<dbReference type="GO" id="GO:0005524">
    <property type="term" value="F:ATP binding"/>
    <property type="evidence" value="ECO:0007669"/>
    <property type="project" value="InterPro"/>
</dbReference>
<reference evidence="3" key="1">
    <citation type="journal article" date="2020" name="bioRxiv">
        <title>Comparative genomics of Chlamydomonas.</title>
        <authorList>
            <person name="Craig R.J."/>
            <person name="Hasan A.R."/>
            <person name="Ness R.W."/>
            <person name="Keightley P.D."/>
        </authorList>
    </citation>
    <scope>NUCLEOTIDE SEQUENCE</scope>
    <source>
        <strain evidence="3">SAG 7.73</strain>
    </source>
</reference>
<feature type="compositionally biased region" description="Polar residues" evidence="1">
    <location>
        <begin position="76"/>
        <end position="87"/>
    </location>
</feature>
<evidence type="ECO:0000313" key="3">
    <source>
        <dbReference type="EMBL" id="KAG2426617.1"/>
    </source>
</evidence>
<evidence type="ECO:0000256" key="1">
    <source>
        <dbReference type="SAM" id="MobiDB-lite"/>
    </source>
</evidence>
<dbReference type="GO" id="GO:0005737">
    <property type="term" value="C:cytoplasm"/>
    <property type="evidence" value="ECO:0007669"/>
    <property type="project" value="TreeGrafter"/>
</dbReference>
<protein>
    <recommendedName>
        <fullName evidence="2">Protein kinase domain-containing protein</fullName>
    </recommendedName>
</protein>
<accession>A0A835SKE8</accession>
<dbReference type="InterPro" id="IPR053235">
    <property type="entry name" value="Ser_Thr_kinase"/>
</dbReference>
<proteinExistence type="predicted"/>
<dbReference type="SMART" id="SM00220">
    <property type="entry name" value="S_TKc"/>
    <property type="match status" value="1"/>
</dbReference>
<dbReference type="Proteomes" id="UP000650467">
    <property type="component" value="Unassembled WGS sequence"/>
</dbReference>
<name>A0A835SKE8_CHLIN</name>
<dbReference type="Gene3D" id="1.10.510.10">
    <property type="entry name" value="Transferase(Phosphotransferase) domain 1"/>
    <property type="match status" value="1"/>
</dbReference>
<keyword evidence="4" id="KW-1185">Reference proteome</keyword>
<organism evidence="3 4">
    <name type="scientific">Chlamydomonas incerta</name>
    <dbReference type="NCBI Taxonomy" id="51695"/>
    <lineage>
        <taxon>Eukaryota</taxon>
        <taxon>Viridiplantae</taxon>
        <taxon>Chlorophyta</taxon>
        <taxon>core chlorophytes</taxon>
        <taxon>Chlorophyceae</taxon>
        <taxon>CS clade</taxon>
        <taxon>Chlamydomonadales</taxon>
        <taxon>Chlamydomonadaceae</taxon>
        <taxon>Chlamydomonas</taxon>
    </lineage>
</organism>
<feature type="compositionally biased region" description="Acidic residues" evidence="1">
    <location>
        <begin position="38"/>
        <end position="51"/>
    </location>
</feature>
<dbReference type="GO" id="GO:0004674">
    <property type="term" value="F:protein serine/threonine kinase activity"/>
    <property type="evidence" value="ECO:0007669"/>
    <property type="project" value="TreeGrafter"/>
</dbReference>
<feature type="domain" description="Protein kinase" evidence="2">
    <location>
        <begin position="117"/>
        <end position="387"/>
    </location>
</feature>
<dbReference type="Pfam" id="PF00069">
    <property type="entry name" value="Pkinase"/>
    <property type="match status" value="1"/>
</dbReference>
<dbReference type="OrthoDB" id="534005at2759"/>
<dbReference type="InterPro" id="IPR000719">
    <property type="entry name" value="Prot_kinase_dom"/>
</dbReference>